<keyword evidence="6 9" id="KW-0238">DNA-binding</keyword>
<dbReference type="GO" id="GO:0045893">
    <property type="term" value="P:positive regulation of DNA-templated transcription"/>
    <property type="evidence" value="ECO:0007669"/>
    <property type="project" value="InterPro"/>
</dbReference>
<comment type="cofactor">
    <cofactor evidence="9">
        <name>Zn(2+)</name>
        <dbReference type="ChEBI" id="CHEBI:29105"/>
    </cofactor>
    <text evidence="9">Binds 1 zinc ion per subunit.</text>
</comment>
<evidence type="ECO:0000313" key="12">
    <source>
        <dbReference type="EMBL" id="GGY79436.1"/>
    </source>
</evidence>
<dbReference type="GO" id="GO:0044781">
    <property type="term" value="P:bacterial-type flagellum organization"/>
    <property type="evidence" value="ECO:0007669"/>
    <property type="project" value="UniProtKB-KW"/>
</dbReference>
<evidence type="ECO:0000256" key="6">
    <source>
        <dbReference type="ARBA" id="ARBA00023125"/>
    </source>
</evidence>
<evidence type="ECO:0000256" key="4">
    <source>
        <dbReference type="ARBA" id="ARBA00022833"/>
    </source>
</evidence>
<dbReference type="GO" id="GO:0005737">
    <property type="term" value="C:cytoplasm"/>
    <property type="evidence" value="ECO:0007669"/>
    <property type="project" value="UniProtKB-SubCell"/>
</dbReference>
<comment type="subcellular location">
    <subcellularLocation>
        <location evidence="9 10">Cytoplasm</location>
    </subcellularLocation>
</comment>
<accession>A0A4P7BBE9</accession>
<evidence type="ECO:0000313" key="15">
    <source>
        <dbReference type="Proteomes" id="UP000619512"/>
    </source>
</evidence>
<gene>
    <name evidence="9 12" type="primary">flhC</name>
    <name evidence="13" type="ORF">E1742_07010</name>
    <name evidence="12" type="ORF">GCM10007388_10600</name>
</gene>
<dbReference type="PIRSF" id="PIRSF003159">
    <property type="entry name" value="FlhC"/>
    <property type="match status" value="1"/>
</dbReference>
<dbReference type="Pfam" id="PF05280">
    <property type="entry name" value="FlhC"/>
    <property type="match status" value="1"/>
</dbReference>
<feature type="binding site" evidence="9">
    <location>
        <position position="161"/>
    </location>
    <ligand>
        <name>Zn(2+)</name>
        <dbReference type="ChEBI" id="CHEBI:29105"/>
    </ligand>
</feature>
<dbReference type="SUPFAM" id="SSF160930">
    <property type="entry name" value="FlhC-like"/>
    <property type="match status" value="1"/>
</dbReference>
<evidence type="ECO:0000313" key="14">
    <source>
        <dbReference type="Proteomes" id="UP000294359"/>
    </source>
</evidence>
<keyword evidence="12" id="KW-0966">Cell projection</keyword>
<dbReference type="NCBIfam" id="NF009365">
    <property type="entry name" value="PRK12722.1"/>
    <property type="match status" value="1"/>
</dbReference>
<evidence type="ECO:0000256" key="7">
    <source>
        <dbReference type="ARBA" id="ARBA00023159"/>
    </source>
</evidence>
<dbReference type="InterPro" id="IPR007944">
    <property type="entry name" value="FlhC"/>
</dbReference>
<protein>
    <recommendedName>
        <fullName evidence="9 10">Flagellar transcriptional regulator FlhC</fullName>
    </recommendedName>
</protein>
<dbReference type="GO" id="GO:1902208">
    <property type="term" value="P:regulation of bacterial-type flagellum assembly"/>
    <property type="evidence" value="ECO:0007669"/>
    <property type="project" value="UniProtKB-UniRule"/>
</dbReference>
<keyword evidence="5 9" id="KW-0805">Transcription regulation</keyword>
<evidence type="ECO:0000256" key="2">
    <source>
        <dbReference type="ARBA" id="ARBA00022723"/>
    </source>
</evidence>
<dbReference type="Proteomes" id="UP000619512">
    <property type="component" value="Unassembled WGS sequence"/>
</dbReference>
<keyword evidence="8 9" id="KW-0804">Transcription</keyword>
<dbReference type="HAMAP" id="MF_01891">
    <property type="entry name" value="FhlC"/>
    <property type="match status" value="1"/>
</dbReference>
<comment type="similarity">
    <text evidence="9 10">Belongs to the FlhC family.</text>
</comment>
<name>A0A4P7BBE9_9BURK</name>
<dbReference type="Proteomes" id="UP000294359">
    <property type="component" value="Chromosome"/>
</dbReference>
<evidence type="ECO:0000256" key="8">
    <source>
        <dbReference type="ARBA" id="ARBA00023163"/>
    </source>
</evidence>
<dbReference type="EMBL" id="BMWW01000001">
    <property type="protein sequence ID" value="GGY79436.1"/>
    <property type="molecule type" value="Genomic_DNA"/>
</dbReference>
<evidence type="ECO:0000313" key="13">
    <source>
        <dbReference type="EMBL" id="QBQ35926.1"/>
    </source>
</evidence>
<feature type="binding site" evidence="9">
    <location>
        <position position="141"/>
    </location>
    <ligand>
        <name>Zn(2+)</name>
        <dbReference type="ChEBI" id="CHEBI:29105"/>
    </ligand>
</feature>
<evidence type="ECO:0000256" key="10">
    <source>
        <dbReference type="PIRNR" id="PIRNR003159"/>
    </source>
</evidence>
<comment type="subunit">
    <text evidence="9">Heterohexamer composed of two FlhC and four FlhD subunits. Each FlhC binds a FlhD dimer, forming a heterotrimer, and a hexamer assembles by dimerization of two heterotrimers.</text>
</comment>
<feature type="binding site" evidence="9">
    <location>
        <position position="138"/>
    </location>
    <ligand>
        <name>Zn(2+)</name>
        <dbReference type="ChEBI" id="CHEBI:29105"/>
    </ligand>
</feature>
<dbReference type="GO" id="GO:0008270">
    <property type="term" value="F:zinc ion binding"/>
    <property type="evidence" value="ECO:0007669"/>
    <property type="project" value="UniProtKB-UniRule"/>
</dbReference>
<keyword evidence="12" id="KW-0969">Cilium</keyword>
<dbReference type="RefSeq" id="WP_134384160.1">
    <property type="nucleotide sequence ID" value="NZ_BMWW01000001.1"/>
</dbReference>
<reference evidence="13 14" key="2">
    <citation type="submission" date="2019-03" db="EMBL/GenBank/DDBJ databases">
        <title>Draft Genome Sequences of Six Type Strains of the Genus Massilia.</title>
        <authorList>
            <person name="Miess H."/>
            <person name="Frediansyhah A."/>
            <person name="Gross H."/>
        </authorList>
    </citation>
    <scope>NUCLEOTIDE SEQUENCE [LARGE SCALE GENOMIC DNA]</scope>
    <source>
        <strain evidence="13 14">DSM 17505</strain>
    </source>
</reference>
<keyword evidence="4 9" id="KW-0862">Zinc</keyword>
<keyword evidence="3 9" id="KW-1005">Bacterial flagellum biogenesis</keyword>
<reference evidence="12" key="1">
    <citation type="journal article" date="2014" name="Int. J. Syst. Evol. Microbiol.">
        <title>Complete genome sequence of Corynebacterium casei LMG S-19264T (=DSM 44701T), isolated from a smear-ripened cheese.</title>
        <authorList>
            <consortium name="US DOE Joint Genome Institute (JGI-PGF)"/>
            <person name="Walter F."/>
            <person name="Albersmeier A."/>
            <person name="Kalinowski J."/>
            <person name="Ruckert C."/>
        </authorList>
    </citation>
    <scope>NUCLEOTIDE SEQUENCE</scope>
    <source>
        <strain evidence="12">KCTC 12344</strain>
    </source>
</reference>
<feature type="binding site" evidence="9">
    <location>
        <position position="158"/>
    </location>
    <ligand>
        <name>Zn(2+)</name>
        <dbReference type="ChEBI" id="CHEBI:29105"/>
    </ligand>
</feature>
<dbReference type="EMBL" id="CP038026">
    <property type="protein sequence ID" value="QBQ35926.1"/>
    <property type="molecule type" value="Genomic_DNA"/>
</dbReference>
<keyword evidence="7 9" id="KW-0010">Activator</keyword>
<proteinExistence type="inferred from homology"/>
<keyword evidence="1 9" id="KW-0963">Cytoplasm</keyword>
<evidence type="ECO:0000256" key="11">
    <source>
        <dbReference type="SAM" id="MobiDB-lite"/>
    </source>
</evidence>
<reference evidence="12" key="3">
    <citation type="submission" date="2022-12" db="EMBL/GenBank/DDBJ databases">
        <authorList>
            <person name="Sun Q."/>
            <person name="Kim S."/>
        </authorList>
    </citation>
    <scope>NUCLEOTIDE SEQUENCE</scope>
    <source>
        <strain evidence="12">KCTC 12344</strain>
    </source>
</reference>
<evidence type="ECO:0000256" key="3">
    <source>
        <dbReference type="ARBA" id="ARBA00022795"/>
    </source>
</evidence>
<sequence length="192" mass="21110">MNKKSVVSEAQEIGLAIELINLGARLQLLESEVSLSRERLLKLYKELKGVSPPKGMLPFSTDWFLTWQPNIHSSLFINIHNFLVEHAGASGIQAVMKAYKLYLEQMPPAPGEEPLLSLTRAWTLVRFFSSKMLELKTCSKCQGKFIVNGMDLNGDYQCGLCHMPSRAGKTRKARDEASANADAGTGPKAAAG</sequence>
<feature type="region of interest" description="Disordered" evidence="11">
    <location>
        <begin position="171"/>
        <end position="192"/>
    </location>
</feature>
<keyword evidence="2 9" id="KW-0479">Metal-binding</keyword>
<evidence type="ECO:0000256" key="9">
    <source>
        <dbReference type="HAMAP-Rule" id="MF_01891"/>
    </source>
</evidence>
<evidence type="ECO:0000256" key="1">
    <source>
        <dbReference type="ARBA" id="ARBA00022490"/>
    </source>
</evidence>
<keyword evidence="14" id="KW-1185">Reference proteome</keyword>
<dbReference type="AlphaFoldDB" id="A0A4P7BBE9"/>
<dbReference type="GO" id="GO:0003677">
    <property type="term" value="F:DNA binding"/>
    <property type="evidence" value="ECO:0007669"/>
    <property type="project" value="UniProtKB-UniRule"/>
</dbReference>
<keyword evidence="12" id="KW-0282">Flagellum</keyword>
<comment type="function">
    <text evidence="9">Functions in complex with FlhD as a master transcriptional regulator that regulates transcription of several flagellar and non-flagellar operons by binding to their promoter region. Activates expression of class 2 flagellar genes, including fliA, which is a flagellum-specific sigma factor that turns on the class 3 genes. Also regulates genes whose products function in a variety of physiological pathways.</text>
</comment>
<evidence type="ECO:0000256" key="5">
    <source>
        <dbReference type="ARBA" id="ARBA00023015"/>
    </source>
</evidence>
<organism evidence="12 15">
    <name type="scientific">Pseudoduganella plicata</name>
    <dbReference type="NCBI Taxonomy" id="321984"/>
    <lineage>
        <taxon>Bacteria</taxon>
        <taxon>Pseudomonadati</taxon>
        <taxon>Pseudomonadota</taxon>
        <taxon>Betaproteobacteria</taxon>
        <taxon>Burkholderiales</taxon>
        <taxon>Oxalobacteraceae</taxon>
        <taxon>Telluria group</taxon>
        <taxon>Pseudoduganella</taxon>
    </lineage>
</organism>
<dbReference type="OrthoDB" id="5570801at2"/>